<protein>
    <submittedName>
        <fullName evidence="1">Uncharacterized protein</fullName>
    </submittedName>
</protein>
<dbReference type="EMBL" id="GISG01173677">
    <property type="protein sequence ID" value="MBA4652232.1"/>
    <property type="molecule type" value="Transcribed_RNA"/>
</dbReference>
<evidence type="ECO:0000313" key="1">
    <source>
        <dbReference type="EMBL" id="MBA4652232.1"/>
    </source>
</evidence>
<reference evidence="1" key="2">
    <citation type="submission" date="2020-07" db="EMBL/GenBank/DDBJ databases">
        <authorList>
            <person name="Vera ALvarez R."/>
            <person name="Arias-Moreno D.M."/>
            <person name="Jimenez-Jacinto V."/>
            <person name="Jimenez-Bremont J.F."/>
            <person name="Swaminathan K."/>
            <person name="Moose S.P."/>
            <person name="Guerrero-Gonzalez M.L."/>
            <person name="Marino-Ramirez L."/>
            <person name="Landsman D."/>
            <person name="Rodriguez-Kessler M."/>
            <person name="Delgado-Sanchez P."/>
        </authorList>
    </citation>
    <scope>NUCLEOTIDE SEQUENCE</scope>
    <source>
        <tissue evidence="1">Cladode</tissue>
    </source>
</reference>
<reference evidence="1" key="1">
    <citation type="journal article" date="2013" name="J. Plant Res.">
        <title>Effect of fungi and light on seed germination of three Opuntia species from semiarid lands of central Mexico.</title>
        <authorList>
            <person name="Delgado-Sanchez P."/>
            <person name="Jimenez-Bremont J.F."/>
            <person name="Guerrero-Gonzalez Mde L."/>
            <person name="Flores J."/>
        </authorList>
    </citation>
    <scope>NUCLEOTIDE SEQUENCE</scope>
    <source>
        <tissue evidence="1">Cladode</tissue>
    </source>
</reference>
<sequence>MTPIWTQNSTQPNLPIAFHAKLLFFARQVRWAQYQQPQSQFEPEMTQPDLKSYQSEHDLTQRQPSLNLNQTTCLLALVKQKTELPLFILLGSSILKVCYVSEVWGRLSD</sequence>
<name>A0A7C8ZUT2_OPUST</name>
<accession>A0A7C8ZUT2</accession>
<organism evidence="1">
    <name type="scientific">Opuntia streptacantha</name>
    <name type="common">Prickly pear cactus</name>
    <name type="synonym">Opuntia cardona</name>
    <dbReference type="NCBI Taxonomy" id="393608"/>
    <lineage>
        <taxon>Eukaryota</taxon>
        <taxon>Viridiplantae</taxon>
        <taxon>Streptophyta</taxon>
        <taxon>Embryophyta</taxon>
        <taxon>Tracheophyta</taxon>
        <taxon>Spermatophyta</taxon>
        <taxon>Magnoliopsida</taxon>
        <taxon>eudicotyledons</taxon>
        <taxon>Gunneridae</taxon>
        <taxon>Pentapetalae</taxon>
        <taxon>Caryophyllales</taxon>
        <taxon>Cactineae</taxon>
        <taxon>Cactaceae</taxon>
        <taxon>Opuntioideae</taxon>
        <taxon>Opuntia</taxon>
    </lineage>
</organism>
<dbReference type="AlphaFoldDB" id="A0A7C8ZUT2"/>
<proteinExistence type="predicted"/>